<dbReference type="EMBL" id="BSUN01000001">
    <property type="protein sequence ID" value="GMA36368.1"/>
    <property type="molecule type" value="Genomic_DNA"/>
</dbReference>
<feature type="compositionally biased region" description="Basic and acidic residues" evidence="1">
    <location>
        <begin position="134"/>
        <end position="148"/>
    </location>
</feature>
<organism evidence="2 3">
    <name type="scientific">Demequina litorisediminis</name>
    <dbReference type="NCBI Taxonomy" id="1849022"/>
    <lineage>
        <taxon>Bacteria</taxon>
        <taxon>Bacillati</taxon>
        <taxon>Actinomycetota</taxon>
        <taxon>Actinomycetes</taxon>
        <taxon>Micrococcales</taxon>
        <taxon>Demequinaceae</taxon>
        <taxon>Demequina</taxon>
    </lineage>
</organism>
<feature type="region of interest" description="Disordered" evidence="1">
    <location>
        <begin position="130"/>
        <end position="154"/>
    </location>
</feature>
<accession>A0ABQ6IEQ4</accession>
<name>A0ABQ6IEQ4_9MICO</name>
<evidence type="ECO:0000256" key="1">
    <source>
        <dbReference type="SAM" id="MobiDB-lite"/>
    </source>
</evidence>
<gene>
    <name evidence="2" type="ORF">GCM10025876_25720</name>
</gene>
<evidence type="ECO:0000313" key="3">
    <source>
        <dbReference type="Proteomes" id="UP001157125"/>
    </source>
</evidence>
<dbReference type="Proteomes" id="UP001157125">
    <property type="component" value="Unassembled WGS sequence"/>
</dbReference>
<evidence type="ECO:0000313" key="2">
    <source>
        <dbReference type="EMBL" id="GMA36368.1"/>
    </source>
</evidence>
<reference evidence="3" key="1">
    <citation type="journal article" date="2019" name="Int. J. Syst. Evol. Microbiol.">
        <title>The Global Catalogue of Microorganisms (GCM) 10K type strain sequencing project: providing services to taxonomists for standard genome sequencing and annotation.</title>
        <authorList>
            <consortium name="The Broad Institute Genomics Platform"/>
            <consortium name="The Broad Institute Genome Sequencing Center for Infectious Disease"/>
            <person name="Wu L."/>
            <person name="Ma J."/>
        </authorList>
    </citation>
    <scope>NUCLEOTIDE SEQUENCE [LARGE SCALE GENOMIC DNA]</scope>
    <source>
        <strain evidence="3">NBRC 112299</strain>
    </source>
</reference>
<keyword evidence="3" id="KW-1185">Reference proteome</keyword>
<protein>
    <submittedName>
        <fullName evidence="2">Uncharacterized protein</fullName>
    </submittedName>
</protein>
<proteinExistence type="predicted"/>
<comment type="caution">
    <text evidence="2">The sequence shown here is derived from an EMBL/GenBank/DDBJ whole genome shotgun (WGS) entry which is preliminary data.</text>
</comment>
<sequence length="154" mass="17321">MSPLPKRWKRFGRWRLTFLQHGVTKDDLSRWLNSKDIALCITTTPAEHASIVGDGTSYKATSRETALTGQPRHDRLVRLAKAPGERQPTILVMPTWRRELMGKNVDGGNLREPVRGVLVERVLHPVECPARVGKPRDDRSGRGCRDRGATPPEP</sequence>